<dbReference type="Gene3D" id="1.10.260.40">
    <property type="entry name" value="lambda repressor-like DNA-binding domains"/>
    <property type="match status" value="1"/>
</dbReference>
<keyword evidence="4" id="KW-0804">Transcription</keyword>
<evidence type="ECO:0000313" key="6">
    <source>
        <dbReference type="EMBL" id="TGN66713.1"/>
    </source>
</evidence>
<keyword evidence="7" id="KW-1185">Reference proteome</keyword>
<evidence type="ECO:0000256" key="4">
    <source>
        <dbReference type="ARBA" id="ARBA00023163"/>
    </source>
</evidence>
<gene>
    <name evidence="6" type="ORF">EXE59_07015</name>
</gene>
<keyword evidence="3" id="KW-0238">DNA-binding</keyword>
<dbReference type="PROSITE" id="PS50932">
    <property type="entry name" value="HTH_LACI_2"/>
    <property type="match status" value="1"/>
</dbReference>
<dbReference type="Proteomes" id="UP000297496">
    <property type="component" value="Unassembled WGS sequence"/>
</dbReference>
<dbReference type="GO" id="GO:0003700">
    <property type="term" value="F:DNA-binding transcription factor activity"/>
    <property type="evidence" value="ECO:0007669"/>
    <property type="project" value="TreeGrafter"/>
</dbReference>
<organism evidence="6 7">
    <name type="scientific">Nocardioides eburneiflavus</name>
    <dbReference type="NCBI Taxonomy" id="2518372"/>
    <lineage>
        <taxon>Bacteria</taxon>
        <taxon>Bacillati</taxon>
        <taxon>Actinomycetota</taxon>
        <taxon>Actinomycetes</taxon>
        <taxon>Propionibacteriales</taxon>
        <taxon>Nocardioidaceae</taxon>
        <taxon>Nocardioides</taxon>
    </lineage>
</organism>
<dbReference type="InterPro" id="IPR010982">
    <property type="entry name" value="Lambda_DNA-bd_dom_sf"/>
</dbReference>
<evidence type="ECO:0000313" key="7">
    <source>
        <dbReference type="Proteomes" id="UP000297496"/>
    </source>
</evidence>
<dbReference type="SUPFAM" id="SSF53822">
    <property type="entry name" value="Periplasmic binding protein-like I"/>
    <property type="match status" value="1"/>
</dbReference>
<dbReference type="SUPFAM" id="SSF47413">
    <property type="entry name" value="lambda repressor-like DNA-binding domains"/>
    <property type="match status" value="1"/>
</dbReference>
<evidence type="ECO:0000256" key="2">
    <source>
        <dbReference type="ARBA" id="ARBA00023015"/>
    </source>
</evidence>
<evidence type="ECO:0000259" key="5">
    <source>
        <dbReference type="PROSITE" id="PS50932"/>
    </source>
</evidence>
<dbReference type="PANTHER" id="PTHR30146:SF148">
    <property type="entry name" value="HTH-TYPE TRANSCRIPTIONAL REPRESSOR PURR-RELATED"/>
    <property type="match status" value="1"/>
</dbReference>
<dbReference type="InterPro" id="IPR000843">
    <property type="entry name" value="HTH_LacI"/>
</dbReference>
<reference evidence="6 7" key="1">
    <citation type="submission" date="2019-04" db="EMBL/GenBank/DDBJ databases">
        <title>Three New Species of Nocardioides, Nocardioides euryhalodurans sp. nov., Nocardioides seonyuensis sp. nov. and Nocardioides eburneoflavus sp. nov. Isolated from Soil.</title>
        <authorList>
            <person name="Roh S.G."/>
            <person name="Lee C."/>
            <person name="Kim M.-K."/>
            <person name="Kim S.B."/>
        </authorList>
    </citation>
    <scope>NUCLEOTIDE SEQUENCE [LARGE SCALE GENOMIC DNA]</scope>
    <source>
        <strain evidence="6 7">MMS17-SY213</strain>
    </source>
</reference>
<dbReference type="GO" id="GO:0000976">
    <property type="term" value="F:transcription cis-regulatory region binding"/>
    <property type="evidence" value="ECO:0007669"/>
    <property type="project" value="TreeGrafter"/>
</dbReference>
<dbReference type="OrthoDB" id="9798934at2"/>
<dbReference type="Pfam" id="PF00356">
    <property type="entry name" value="LacI"/>
    <property type="match status" value="1"/>
</dbReference>
<keyword evidence="2" id="KW-0805">Transcription regulation</keyword>
<name>A0A4Z1CP19_9ACTN</name>
<dbReference type="Gene3D" id="3.40.50.2300">
    <property type="match status" value="2"/>
</dbReference>
<proteinExistence type="predicted"/>
<dbReference type="CDD" id="cd06288">
    <property type="entry name" value="PBP1_sucrose_transcription_regulator"/>
    <property type="match status" value="1"/>
</dbReference>
<dbReference type="SMART" id="SM00354">
    <property type="entry name" value="HTH_LACI"/>
    <property type="match status" value="1"/>
</dbReference>
<keyword evidence="1" id="KW-0678">Repressor</keyword>
<dbReference type="Pfam" id="PF13377">
    <property type="entry name" value="Peripla_BP_3"/>
    <property type="match status" value="1"/>
</dbReference>
<sequence length="343" mass="37213">MTRDRLPRVRLRDVAERAGVSTTTVSFVLNERPGTGISVDTRDRVLRAAREMGYRPNAAARSLRTQVTNTIGLISDQIVTDNYGGDLVRGALVTALELDHLLIVVESQDDPEVERRLVGDLLSRQVDGIILATITSDRIGLPGIRHGRTVLLNCTSSHALPAILADELAGGRDAANALLRAGHRRGIYLVGEVAEAVRPARERRRGVAAALGEAGVELEGTIECTWWPESAYDAVSTHLASGEVPRALICLNDRVAFGAYQALADAGLHVPEDVSVVSFDDSELARWLRPQLTSVALPYFDMGRIAVESVLGLSEEWAASQQQEQLVAMPLRERGSIAPPRRP</sequence>
<dbReference type="PANTHER" id="PTHR30146">
    <property type="entry name" value="LACI-RELATED TRANSCRIPTIONAL REPRESSOR"/>
    <property type="match status" value="1"/>
</dbReference>
<comment type="caution">
    <text evidence="6">The sequence shown here is derived from an EMBL/GenBank/DDBJ whole genome shotgun (WGS) entry which is preliminary data.</text>
</comment>
<evidence type="ECO:0000256" key="3">
    <source>
        <dbReference type="ARBA" id="ARBA00023125"/>
    </source>
</evidence>
<dbReference type="PROSITE" id="PS00356">
    <property type="entry name" value="HTH_LACI_1"/>
    <property type="match status" value="1"/>
</dbReference>
<dbReference type="EMBL" id="SRRO01000001">
    <property type="protein sequence ID" value="TGN66713.1"/>
    <property type="molecule type" value="Genomic_DNA"/>
</dbReference>
<protein>
    <submittedName>
        <fullName evidence="6">LacI family transcriptional regulator</fullName>
    </submittedName>
</protein>
<dbReference type="CDD" id="cd01392">
    <property type="entry name" value="HTH_LacI"/>
    <property type="match status" value="1"/>
</dbReference>
<dbReference type="InterPro" id="IPR046335">
    <property type="entry name" value="LacI/GalR-like_sensor"/>
</dbReference>
<dbReference type="InterPro" id="IPR028082">
    <property type="entry name" value="Peripla_BP_I"/>
</dbReference>
<dbReference type="AlphaFoldDB" id="A0A4Z1CP19"/>
<feature type="domain" description="HTH lacI-type" evidence="5">
    <location>
        <begin position="9"/>
        <end position="65"/>
    </location>
</feature>
<accession>A0A4Z1CP19</accession>
<evidence type="ECO:0000256" key="1">
    <source>
        <dbReference type="ARBA" id="ARBA00022491"/>
    </source>
</evidence>